<evidence type="ECO:0000256" key="1">
    <source>
        <dbReference type="ARBA" id="ARBA00007491"/>
    </source>
</evidence>
<dbReference type="SUPFAM" id="SSF143875">
    <property type="entry name" value="ERH-like"/>
    <property type="match status" value="1"/>
</dbReference>
<sequence>MDEICALYERKKIKELNPVMREMIHDISYHYNFIDDLRYECISIPSESSFPSSIQQTNNN</sequence>
<accession>A0A9J5VXT4</accession>
<evidence type="ECO:0000313" key="2">
    <source>
        <dbReference type="EMBL" id="KAG5567981.1"/>
    </source>
</evidence>
<name>A0A9J5VXT4_SOLCO</name>
<comment type="similarity">
    <text evidence="1">Belongs to the E(R) family.</text>
</comment>
<organism evidence="2 3">
    <name type="scientific">Solanum commersonii</name>
    <name type="common">Commerson's wild potato</name>
    <name type="synonym">Commerson's nightshade</name>
    <dbReference type="NCBI Taxonomy" id="4109"/>
    <lineage>
        <taxon>Eukaryota</taxon>
        <taxon>Viridiplantae</taxon>
        <taxon>Streptophyta</taxon>
        <taxon>Embryophyta</taxon>
        <taxon>Tracheophyta</taxon>
        <taxon>Spermatophyta</taxon>
        <taxon>Magnoliopsida</taxon>
        <taxon>eudicotyledons</taxon>
        <taxon>Gunneridae</taxon>
        <taxon>Pentapetalae</taxon>
        <taxon>asterids</taxon>
        <taxon>lamiids</taxon>
        <taxon>Solanales</taxon>
        <taxon>Solanaceae</taxon>
        <taxon>Solanoideae</taxon>
        <taxon>Solaneae</taxon>
        <taxon>Solanum</taxon>
    </lineage>
</organism>
<dbReference type="InterPro" id="IPR035912">
    <property type="entry name" value="EHR_sf"/>
</dbReference>
<reference evidence="2" key="1">
    <citation type="submission" date="2020-09" db="EMBL/GenBank/DDBJ databases">
        <title>De no assembly of potato wild relative species, Solanum commersonii.</title>
        <authorList>
            <person name="Cho K."/>
        </authorList>
    </citation>
    <scope>NUCLEOTIDE SEQUENCE</scope>
    <source>
        <strain evidence="2">LZ3.2</strain>
        <tissue evidence="2">Leaf</tissue>
    </source>
</reference>
<keyword evidence="3" id="KW-1185">Reference proteome</keyword>
<dbReference type="Pfam" id="PF01133">
    <property type="entry name" value="ER"/>
    <property type="match status" value="1"/>
</dbReference>
<dbReference type="Proteomes" id="UP000824120">
    <property type="component" value="Unassembled WGS sequence"/>
</dbReference>
<dbReference type="InterPro" id="IPR000781">
    <property type="entry name" value="ERH"/>
</dbReference>
<dbReference type="OrthoDB" id="7887808at2759"/>
<evidence type="ECO:0000313" key="3">
    <source>
        <dbReference type="Proteomes" id="UP000824120"/>
    </source>
</evidence>
<dbReference type="EMBL" id="JACXVP010000303">
    <property type="protein sequence ID" value="KAG5567981.1"/>
    <property type="molecule type" value="Genomic_DNA"/>
</dbReference>
<protein>
    <submittedName>
        <fullName evidence="2">Uncharacterized protein</fullName>
    </submittedName>
</protein>
<proteinExistence type="inferred from homology"/>
<gene>
    <name evidence="2" type="ORF">H5410_065007</name>
</gene>
<dbReference type="AlphaFoldDB" id="A0A9J5VXT4"/>
<comment type="caution">
    <text evidence="2">The sequence shown here is derived from an EMBL/GenBank/DDBJ whole genome shotgun (WGS) entry which is preliminary data.</text>
</comment>